<dbReference type="EMBL" id="DAATEH010000009">
    <property type="protein sequence ID" value="HAE8207986.1"/>
    <property type="molecule type" value="Genomic_DNA"/>
</dbReference>
<accession>A0A737H056</accession>
<gene>
    <name evidence="1" type="ORF">GND11_001284</name>
</gene>
<sequence length="636" mass="73331">MKDNIVQNIAHKLFLARSDVLEHELTEQELSFLLKEESKGYCLKDNKLIFSSYEDRDHYVVRHYFSETDSDCADAEKTIIQTAFSIWEKSLRGDRSTAGLFLSLYEDKINVWQALLASERNQYEVTSLADQFIKHSRKIDINTLFNFFSVIYYKPNQYVGTFTLLGERLASNPKKCHEIINKFHSDIKQGTLHLYNIALFSLKKEDYASAIDILLDDIEKNDVILSPQALWILGRFVETNNIEYRNDEIKLIIKDKVASPVTDISNAAIQATVNTIDKIPDFCQIIHKLLKDNHIKARTLLCQRIAMAKNLQSHADFPDWINVICINSGDDVELRGLIFHILSSLTEDETKHQLLISCLFVMIKNGSIVKESQEIKSFLYNAAKSSELINKIFTLALIDDIPEIAEFSRLLSTHLMVNDSSHLLSYSLPIINNFTERDFIFLVRRTLGFIVNEKHLMSSILSLLDVDNANKRTDNLVLSVISNEIAIDYPNYVIDVIKECKNKIGNKKDHKLKIYDDILVHTEDYLNSLKKYPQRKEFEPPSAYVLSFQKERDKVMAKNQEICNEDSFLSTIATRIPLKAGIASFHYNDHFNTGYSEPSYLHPFSSSYSLPRRHVMDNVGYEIRTVMFRTAKKDTI</sequence>
<protein>
    <submittedName>
        <fullName evidence="1">Uncharacterized protein</fullName>
    </submittedName>
</protein>
<name>A0A737H056_SALER</name>
<organism evidence="1">
    <name type="scientific">Salmonella enterica subsp. salamae serovar 42:f,g,t:--</name>
    <dbReference type="NCBI Taxonomy" id="41518"/>
    <lineage>
        <taxon>Bacteria</taxon>
        <taxon>Pseudomonadati</taxon>
        <taxon>Pseudomonadota</taxon>
        <taxon>Gammaproteobacteria</taxon>
        <taxon>Enterobacterales</taxon>
        <taxon>Enterobacteriaceae</taxon>
        <taxon>Salmonella</taxon>
    </lineage>
</organism>
<dbReference type="SUPFAM" id="SSF48371">
    <property type="entry name" value="ARM repeat"/>
    <property type="match status" value="1"/>
</dbReference>
<proteinExistence type="predicted"/>
<evidence type="ECO:0000313" key="1">
    <source>
        <dbReference type="EMBL" id="HAE8207986.1"/>
    </source>
</evidence>
<dbReference type="AlphaFoldDB" id="A0A737H056"/>
<dbReference type="InterPro" id="IPR016024">
    <property type="entry name" value="ARM-type_fold"/>
</dbReference>
<comment type="caution">
    <text evidence="1">The sequence shown here is derived from an EMBL/GenBank/DDBJ whole genome shotgun (WGS) entry which is preliminary data.</text>
</comment>
<reference evidence="1" key="2">
    <citation type="submission" date="2018-07" db="EMBL/GenBank/DDBJ databases">
        <authorList>
            <consortium name="NCBI Pathogen Detection Project"/>
        </authorList>
    </citation>
    <scope>NUCLEOTIDE SEQUENCE</scope>
    <source>
        <strain evidence="1">3472-64</strain>
    </source>
</reference>
<reference evidence="1" key="1">
    <citation type="journal article" date="2018" name="Genome Biol.">
        <title>SKESA: strategic k-mer extension for scrupulous assemblies.</title>
        <authorList>
            <person name="Souvorov A."/>
            <person name="Agarwala R."/>
            <person name="Lipman D.J."/>
        </authorList>
    </citation>
    <scope>NUCLEOTIDE SEQUENCE</scope>
    <source>
        <strain evidence="1">3472-64</strain>
    </source>
</reference>
<dbReference type="RefSeq" id="WP_046093018.1">
    <property type="nucleotide sequence ID" value="NZ_JXTT01000005.1"/>
</dbReference>